<dbReference type="EMBL" id="BAABFX010000025">
    <property type="protein sequence ID" value="GAA4394634.1"/>
    <property type="molecule type" value="Genomic_DNA"/>
</dbReference>
<keyword evidence="3" id="KW-1185">Reference proteome</keyword>
<feature type="region of interest" description="Disordered" evidence="1">
    <location>
        <begin position="37"/>
        <end position="79"/>
    </location>
</feature>
<name>A0ABP8JQN9_9MICO</name>
<proteinExistence type="predicted"/>
<evidence type="ECO:0000256" key="1">
    <source>
        <dbReference type="SAM" id="MobiDB-lite"/>
    </source>
</evidence>
<reference evidence="3" key="1">
    <citation type="journal article" date="2019" name="Int. J. Syst. Evol. Microbiol.">
        <title>The Global Catalogue of Microorganisms (GCM) 10K type strain sequencing project: providing services to taxonomists for standard genome sequencing and annotation.</title>
        <authorList>
            <consortium name="The Broad Institute Genomics Platform"/>
            <consortium name="The Broad Institute Genome Sequencing Center for Infectious Disease"/>
            <person name="Wu L."/>
            <person name="Ma J."/>
        </authorList>
    </citation>
    <scope>NUCLEOTIDE SEQUENCE [LARGE SCALE GENOMIC DNA]</scope>
    <source>
        <strain evidence="3">JCM 17738</strain>
    </source>
</reference>
<protein>
    <submittedName>
        <fullName evidence="2">Uncharacterized protein</fullName>
    </submittedName>
</protein>
<organism evidence="2 3">
    <name type="scientific">Ornithinibacter aureus</name>
    <dbReference type="NCBI Taxonomy" id="622664"/>
    <lineage>
        <taxon>Bacteria</taxon>
        <taxon>Bacillati</taxon>
        <taxon>Actinomycetota</taxon>
        <taxon>Actinomycetes</taxon>
        <taxon>Micrococcales</taxon>
        <taxon>Intrasporangiaceae</taxon>
        <taxon>Ornithinibacter</taxon>
    </lineage>
</organism>
<comment type="caution">
    <text evidence="2">The sequence shown here is derived from an EMBL/GenBank/DDBJ whole genome shotgun (WGS) entry which is preliminary data.</text>
</comment>
<evidence type="ECO:0000313" key="2">
    <source>
        <dbReference type="EMBL" id="GAA4394634.1"/>
    </source>
</evidence>
<accession>A0ABP8JQN9</accession>
<sequence>MVLAVTACGSSPDDGVELLADTIAGQTLTVVESPGTATIWVSSPDGSDPRPGGEPDPSVCTVSGPGSPRLAEPQQGERRLGDTRLYALAQVEDLEPQTSITCRGSGFKHIYVGN</sequence>
<dbReference type="Proteomes" id="UP001500390">
    <property type="component" value="Unassembled WGS sequence"/>
</dbReference>
<gene>
    <name evidence="2" type="ORF">GCM10023153_15890</name>
</gene>
<evidence type="ECO:0000313" key="3">
    <source>
        <dbReference type="Proteomes" id="UP001500390"/>
    </source>
</evidence>